<reference evidence="5 6" key="1">
    <citation type="submission" date="2016-11" db="EMBL/GenBank/DDBJ databases">
        <title>Trade-off between light-utilization and light-protection in marine flavobacteria.</title>
        <authorList>
            <person name="Kumagai Y."/>
        </authorList>
    </citation>
    <scope>NUCLEOTIDE SEQUENCE [LARGE SCALE GENOMIC DNA]</scope>
    <source>
        <strain evidence="5 6">NBRC 107125</strain>
    </source>
</reference>
<feature type="domain" description="Alpha/beta hydrolase fold-3" evidence="4">
    <location>
        <begin position="117"/>
        <end position="332"/>
    </location>
</feature>
<evidence type="ECO:0000259" key="4">
    <source>
        <dbReference type="Pfam" id="PF07859"/>
    </source>
</evidence>
<comment type="similarity">
    <text evidence="1">Belongs to the 'GDXG' lipolytic enzyme family.</text>
</comment>
<gene>
    <name evidence="5" type="ORF">BST96_20200</name>
</gene>
<organism evidence="5 6">
    <name type="scientific">Oceanicoccus sagamiensis</name>
    <dbReference type="NCBI Taxonomy" id="716816"/>
    <lineage>
        <taxon>Bacteria</taxon>
        <taxon>Pseudomonadati</taxon>
        <taxon>Pseudomonadota</taxon>
        <taxon>Gammaproteobacteria</taxon>
        <taxon>Cellvibrionales</taxon>
        <taxon>Spongiibacteraceae</taxon>
        <taxon>Oceanicoccus</taxon>
    </lineage>
</organism>
<feature type="active site" evidence="3">
    <location>
        <position position="195"/>
    </location>
</feature>
<accession>A0A1X9NDV6</accession>
<evidence type="ECO:0000313" key="6">
    <source>
        <dbReference type="Proteomes" id="UP000193450"/>
    </source>
</evidence>
<proteinExistence type="inferred from homology"/>
<protein>
    <recommendedName>
        <fullName evidence="4">Alpha/beta hydrolase fold-3 domain-containing protein</fullName>
    </recommendedName>
</protein>
<dbReference type="Pfam" id="PF07859">
    <property type="entry name" value="Abhydrolase_3"/>
    <property type="match status" value="1"/>
</dbReference>
<dbReference type="PROSITE" id="PS01173">
    <property type="entry name" value="LIPASE_GDXG_HIS"/>
    <property type="match status" value="1"/>
</dbReference>
<dbReference type="InterPro" id="IPR050300">
    <property type="entry name" value="GDXG_lipolytic_enzyme"/>
</dbReference>
<keyword evidence="2" id="KW-0378">Hydrolase</keyword>
<evidence type="ECO:0000256" key="1">
    <source>
        <dbReference type="ARBA" id="ARBA00010515"/>
    </source>
</evidence>
<dbReference type="AlphaFoldDB" id="A0A1X9NDV6"/>
<evidence type="ECO:0000256" key="2">
    <source>
        <dbReference type="ARBA" id="ARBA00022801"/>
    </source>
</evidence>
<dbReference type="EMBL" id="CP019343">
    <property type="protein sequence ID" value="ARN76220.1"/>
    <property type="molecule type" value="Genomic_DNA"/>
</dbReference>
<dbReference type="PANTHER" id="PTHR48081">
    <property type="entry name" value="AB HYDROLASE SUPERFAMILY PROTEIN C4A8.06C"/>
    <property type="match status" value="1"/>
</dbReference>
<dbReference type="PANTHER" id="PTHR48081:SF30">
    <property type="entry name" value="ACETYL-HYDROLASE LIPR-RELATED"/>
    <property type="match status" value="1"/>
</dbReference>
<dbReference type="Gene3D" id="3.40.50.1820">
    <property type="entry name" value="alpha/beta hydrolase"/>
    <property type="match status" value="1"/>
</dbReference>
<dbReference type="SUPFAM" id="SSF53474">
    <property type="entry name" value="alpha/beta-Hydrolases"/>
    <property type="match status" value="1"/>
</dbReference>
<sequence>MLLLAPLVIVLVLFVVTQFYFQGEDLSQYQQPRPEVINAGVEPSEAHGGIVAFLTPTAESRAKVKQLDKNARLLSMREGMDKFGKTAQFEGKIIPVDYQGIKGEWLVPPNANVQNRMLYIHGGAFLMGSPVSHRPITAHYARLIGGPVFALDYRLLPEHQRQASIDDSRAAYQWILEQGPEGAANLNNLYVSGDSAGGNLALALSLWVRDKGLRAPQAVVALAPVTDSTYTSPSLTSNVKTDVLLSPLAGALAKYHQSLLVWFTAVTYRIRPADPSISPVFGDLSNLPPTLIHASSNEMLLDDSVRFANKARAAGSPVTLKVWHGLLHVWHMFVDTVPEAQQAFADIEQFLKQHSR</sequence>
<dbReference type="InterPro" id="IPR002168">
    <property type="entry name" value="Lipase_GDXG_HIS_AS"/>
</dbReference>
<keyword evidence="6" id="KW-1185">Reference proteome</keyword>
<evidence type="ECO:0000256" key="3">
    <source>
        <dbReference type="PROSITE-ProRule" id="PRU10038"/>
    </source>
</evidence>
<name>A0A1X9NDV6_9GAMM</name>
<dbReference type="Proteomes" id="UP000193450">
    <property type="component" value="Chromosome"/>
</dbReference>
<dbReference type="GO" id="GO:0004806">
    <property type="term" value="F:triacylglycerol lipase activity"/>
    <property type="evidence" value="ECO:0007669"/>
    <property type="project" value="TreeGrafter"/>
</dbReference>
<dbReference type="InterPro" id="IPR029058">
    <property type="entry name" value="AB_hydrolase_fold"/>
</dbReference>
<dbReference type="InterPro" id="IPR013094">
    <property type="entry name" value="AB_hydrolase_3"/>
</dbReference>
<evidence type="ECO:0000313" key="5">
    <source>
        <dbReference type="EMBL" id="ARN76220.1"/>
    </source>
</evidence>
<dbReference type="PROSITE" id="PS01174">
    <property type="entry name" value="LIPASE_GDXG_SER"/>
    <property type="match status" value="1"/>
</dbReference>
<dbReference type="RefSeq" id="WP_169714056.1">
    <property type="nucleotide sequence ID" value="NZ_CP019343.1"/>
</dbReference>
<dbReference type="InterPro" id="IPR033140">
    <property type="entry name" value="Lipase_GDXG_put_SER_AS"/>
</dbReference>
<dbReference type="STRING" id="716816.BST96_20200"/>
<dbReference type="KEGG" id="osg:BST96_20200"/>